<dbReference type="GO" id="GO:0061522">
    <property type="term" value="F:1,4-dihydroxy-2-naphthoyl-CoA thioesterase activity"/>
    <property type="evidence" value="ECO:0007669"/>
    <property type="project" value="TreeGrafter"/>
</dbReference>
<dbReference type="EMBL" id="BAFB01000155">
    <property type="protein sequence ID" value="GAB35349.1"/>
    <property type="molecule type" value="Genomic_DNA"/>
</dbReference>
<protein>
    <submittedName>
        <fullName evidence="4">Thioesterase</fullName>
    </submittedName>
</protein>
<dbReference type="InterPro" id="IPR029069">
    <property type="entry name" value="HotDog_dom_sf"/>
</dbReference>
<evidence type="ECO:0000256" key="1">
    <source>
        <dbReference type="ARBA" id="ARBA00008324"/>
    </source>
</evidence>
<dbReference type="Pfam" id="PF03061">
    <property type="entry name" value="4HBT"/>
    <property type="match status" value="1"/>
</dbReference>
<dbReference type="InterPro" id="IPR003736">
    <property type="entry name" value="PAAI_dom"/>
</dbReference>
<dbReference type="SUPFAM" id="SSF54637">
    <property type="entry name" value="Thioesterase/thiol ester dehydrase-isomerase"/>
    <property type="match status" value="1"/>
</dbReference>
<dbReference type="CDD" id="cd03443">
    <property type="entry name" value="PaaI_thioesterase"/>
    <property type="match status" value="1"/>
</dbReference>
<organism evidence="4 5">
    <name type="scientific">Gordonia otitidis (strain DSM 44809 / CCUG 52243 / JCM 12355 / NBRC 100426 / IFM 10032)</name>
    <dbReference type="NCBI Taxonomy" id="1108044"/>
    <lineage>
        <taxon>Bacteria</taxon>
        <taxon>Bacillati</taxon>
        <taxon>Actinomycetota</taxon>
        <taxon>Actinomycetes</taxon>
        <taxon>Mycobacteriales</taxon>
        <taxon>Gordoniaceae</taxon>
        <taxon>Gordonia</taxon>
    </lineage>
</organism>
<dbReference type="STRING" id="1108044.GOOTI_155_00130"/>
<dbReference type="Gene3D" id="3.10.129.10">
    <property type="entry name" value="Hotdog Thioesterase"/>
    <property type="match status" value="1"/>
</dbReference>
<comment type="similarity">
    <text evidence="1">Belongs to the thioesterase PaaI family.</text>
</comment>
<proteinExistence type="inferred from homology"/>
<evidence type="ECO:0000313" key="5">
    <source>
        <dbReference type="Proteomes" id="UP000005038"/>
    </source>
</evidence>
<accession>H5TPE1</accession>
<keyword evidence="5" id="KW-1185">Reference proteome</keyword>
<dbReference type="Proteomes" id="UP000005038">
    <property type="component" value="Unassembled WGS sequence"/>
</dbReference>
<dbReference type="PANTHER" id="PTHR43240:SF5">
    <property type="entry name" value="1,4-DIHYDROXY-2-NAPHTHOYL-COA THIOESTERASE 1"/>
    <property type="match status" value="1"/>
</dbReference>
<reference evidence="4" key="1">
    <citation type="submission" date="2012-02" db="EMBL/GenBank/DDBJ databases">
        <title>Whole genome shotgun sequence of Gordonia otitidis NBRC 100426.</title>
        <authorList>
            <person name="Yoshida I."/>
            <person name="Hosoyama A."/>
            <person name="Tsuchikane K."/>
            <person name="Katsumata H."/>
            <person name="Yamazaki S."/>
            <person name="Fujita N."/>
        </authorList>
    </citation>
    <scope>NUCLEOTIDE SEQUENCE [LARGE SCALE GENOMIC DNA]</scope>
    <source>
        <strain evidence="4">NBRC 100426</strain>
    </source>
</reference>
<dbReference type="PANTHER" id="PTHR43240">
    <property type="entry name" value="1,4-DIHYDROXY-2-NAPHTHOYL-COA THIOESTERASE 1"/>
    <property type="match status" value="1"/>
</dbReference>
<keyword evidence="2" id="KW-0378">Hydrolase</keyword>
<dbReference type="NCBIfam" id="TIGR00369">
    <property type="entry name" value="unchar_dom_1"/>
    <property type="match status" value="1"/>
</dbReference>
<evidence type="ECO:0000313" key="4">
    <source>
        <dbReference type="EMBL" id="GAB35349.1"/>
    </source>
</evidence>
<comment type="caution">
    <text evidence="4">The sequence shown here is derived from an EMBL/GenBank/DDBJ whole genome shotgun (WGS) entry which is preliminary data.</text>
</comment>
<evidence type="ECO:0000259" key="3">
    <source>
        <dbReference type="Pfam" id="PF03061"/>
    </source>
</evidence>
<name>H5TPE1_GORO1</name>
<dbReference type="AlphaFoldDB" id="H5TPE1"/>
<evidence type="ECO:0000256" key="2">
    <source>
        <dbReference type="ARBA" id="ARBA00022801"/>
    </source>
</evidence>
<gene>
    <name evidence="4" type="ORF">GOOTI_155_00130</name>
</gene>
<sequence length="164" mass="17590">MPGRDRRDSLVRMTVDTENLEQFLGQGLDAMLGLEFVEMGEDRVVATLELGPRHHQPFGIVHGGVYCAIAESVASTSAFVWLAAQGPGQTAVGVNNNTDFLRSVTSGTITARSTPVHRGRRQQLWQVEMTDQNGRLLATSQVRLQNIDMPAGAGSQGAQGTDGA</sequence>
<dbReference type="GO" id="GO:0005829">
    <property type="term" value="C:cytosol"/>
    <property type="evidence" value="ECO:0007669"/>
    <property type="project" value="TreeGrafter"/>
</dbReference>
<feature type="domain" description="Thioesterase" evidence="3">
    <location>
        <begin position="58"/>
        <end position="137"/>
    </location>
</feature>
<dbReference type="InterPro" id="IPR006683">
    <property type="entry name" value="Thioestr_dom"/>
</dbReference>